<keyword evidence="3" id="KW-1185">Reference proteome</keyword>
<proteinExistence type="predicted"/>
<evidence type="ECO:0000256" key="1">
    <source>
        <dbReference type="SAM" id="MobiDB-lite"/>
    </source>
</evidence>
<feature type="non-terminal residue" evidence="2">
    <location>
        <position position="350"/>
    </location>
</feature>
<accession>A0A7R9QGW2</accession>
<feature type="compositionally biased region" description="Basic and acidic residues" evidence="1">
    <location>
        <begin position="203"/>
        <end position="213"/>
    </location>
</feature>
<dbReference type="EMBL" id="OC884455">
    <property type="protein sequence ID" value="CAD7643758.1"/>
    <property type="molecule type" value="Genomic_DNA"/>
</dbReference>
<name>A0A7R9QGW2_9ACAR</name>
<gene>
    <name evidence="2" type="ORF">OSB1V03_LOCUS19741</name>
</gene>
<dbReference type="Proteomes" id="UP000759131">
    <property type="component" value="Unassembled WGS sequence"/>
</dbReference>
<dbReference type="OrthoDB" id="10040691at2759"/>
<feature type="compositionally biased region" description="Polar residues" evidence="1">
    <location>
        <begin position="283"/>
        <end position="294"/>
    </location>
</feature>
<organism evidence="2">
    <name type="scientific">Medioppia subpectinata</name>
    <dbReference type="NCBI Taxonomy" id="1979941"/>
    <lineage>
        <taxon>Eukaryota</taxon>
        <taxon>Metazoa</taxon>
        <taxon>Ecdysozoa</taxon>
        <taxon>Arthropoda</taxon>
        <taxon>Chelicerata</taxon>
        <taxon>Arachnida</taxon>
        <taxon>Acari</taxon>
        <taxon>Acariformes</taxon>
        <taxon>Sarcoptiformes</taxon>
        <taxon>Oribatida</taxon>
        <taxon>Brachypylina</taxon>
        <taxon>Oppioidea</taxon>
        <taxon>Oppiidae</taxon>
        <taxon>Medioppia</taxon>
    </lineage>
</organism>
<evidence type="ECO:0000313" key="3">
    <source>
        <dbReference type="Proteomes" id="UP000759131"/>
    </source>
</evidence>
<sequence length="350" mass="37868">MVTAMLTIDELQTKLSNCIKEFPTKSENHLKRKGRRELAHSSSFKMKARSSSPIRDESMLYERGEHSLSPNFSPGPHTASTPPQHLLMGGREPLPMAAGDQTSNAHSSYTTYAGVGGAAQRTSLVAVDRPDGLLSAYRGSPYHHIDGAKHSSSSLIIRRNSDAMSQNSTTQSSSAGSPPIGGHSADDEDDDQPLDFSSKTMHRNSDNNTRESELEPMQVSRGCGRGGGSSPPTASGHTLSQLFAQQMMRPSVITCGSSLMKAQQTPPHPSAAPPPPPPPSYAESMSTARHQTTYGAAADDEENCVQRRHNSGDNVRQREQQHSRRQVVTTSCEGVSDPVIEEHFRRSLGK</sequence>
<feature type="region of interest" description="Disordered" evidence="1">
    <location>
        <begin position="161"/>
        <end position="237"/>
    </location>
</feature>
<feature type="region of interest" description="Disordered" evidence="1">
    <location>
        <begin position="27"/>
        <end position="105"/>
    </location>
</feature>
<feature type="compositionally biased region" description="Pro residues" evidence="1">
    <location>
        <begin position="266"/>
        <end position="280"/>
    </location>
</feature>
<reference evidence="2" key="1">
    <citation type="submission" date="2020-11" db="EMBL/GenBank/DDBJ databases">
        <authorList>
            <person name="Tran Van P."/>
        </authorList>
    </citation>
    <scope>NUCLEOTIDE SEQUENCE</scope>
</reference>
<evidence type="ECO:0000313" key="2">
    <source>
        <dbReference type="EMBL" id="CAD7643758.1"/>
    </source>
</evidence>
<protein>
    <submittedName>
        <fullName evidence="2">Uncharacterized protein</fullName>
    </submittedName>
</protein>
<feature type="compositionally biased region" description="Low complexity" evidence="1">
    <location>
        <begin position="41"/>
        <end position="52"/>
    </location>
</feature>
<dbReference type="EMBL" id="CAJPIZ010029880">
    <property type="protein sequence ID" value="CAG2119794.1"/>
    <property type="molecule type" value="Genomic_DNA"/>
</dbReference>
<dbReference type="AlphaFoldDB" id="A0A7R9QGW2"/>
<feature type="region of interest" description="Disordered" evidence="1">
    <location>
        <begin position="258"/>
        <end position="350"/>
    </location>
</feature>
<feature type="compositionally biased region" description="Polar residues" evidence="1">
    <location>
        <begin position="68"/>
        <end position="83"/>
    </location>
</feature>
<feature type="compositionally biased region" description="Basic and acidic residues" evidence="1">
    <location>
        <begin position="54"/>
        <end position="66"/>
    </location>
</feature>
<feature type="compositionally biased region" description="Basic and acidic residues" evidence="1">
    <location>
        <begin position="340"/>
        <end position="350"/>
    </location>
</feature>
<feature type="compositionally biased region" description="Polar residues" evidence="1">
    <location>
        <begin position="162"/>
        <end position="176"/>
    </location>
</feature>